<evidence type="ECO:0000256" key="1">
    <source>
        <dbReference type="SAM" id="MobiDB-lite"/>
    </source>
</evidence>
<sequence>MADEHKLSPALQAQADAASVSADVAAARRAVAEADSAELDAATKALKARIGEATAGPYKGAVDIGTDAGVAEINHLARKSLDTLAGKLSAQIRTAIGSTPVTVLLTSAESLALFQHADALNARCSLVENAVSGALKVSNEALQRAAPSAGNRRAGLAAPIAAAALILGGVDALLGFARTDYKVGGRALAPSDRSLLLAVASTLRGNGLKVLVDGFSPPAADTERTALAARLAKLAADAATLRARSAYHTGAVARIDEGLEAAKQASAGDKGEQDTPPDDLDADPLGDRAAHEAALGAANGAVALFDTLAAAIQADAGGVPLLERAAAEETLRKALGATGRIVTVKLDGAWGTHVSKQNILSGMGRSIPLKVSATVGASWAVFGLPEAELLGSGIATERQPLVGIEHQA</sequence>
<protein>
    <submittedName>
        <fullName evidence="2">Uncharacterized protein</fullName>
    </submittedName>
</protein>
<dbReference type="Proteomes" id="UP000628109">
    <property type="component" value="Unassembled WGS sequence"/>
</dbReference>
<name>A0ABQ1F4I6_SPHSA</name>
<feature type="compositionally biased region" description="Acidic residues" evidence="1">
    <location>
        <begin position="275"/>
        <end position="284"/>
    </location>
</feature>
<accession>A0ABQ1F4I6</accession>
<proteinExistence type="predicted"/>
<evidence type="ECO:0000313" key="2">
    <source>
        <dbReference type="EMBL" id="GFZ99402.1"/>
    </source>
</evidence>
<dbReference type="EMBL" id="BMDU01000008">
    <property type="protein sequence ID" value="GFZ99402.1"/>
    <property type="molecule type" value="Genomic_DNA"/>
</dbReference>
<organism evidence="2 3">
    <name type="scientific">Sphingobium fuliginis (strain ATCC 27551)</name>
    <dbReference type="NCBI Taxonomy" id="336203"/>
    <lineage>
        <taxon>Bacteria</taxon>
        <taxon>Pseudomonadati</taxon>
        <taxon>Pseudomonadota</taxon>
        <taxon>Alphaproteobacteria</taxon>
        <taxon>Sphingomonadales</taxon>
        <taxon>Sphingomonadaceae</taxon>
        <taxon>Sphingobium</taxon>
    </lineage>
</organism>
<comment type="caution">
    <text evidence="2">The sequence shown here is derived from an EMBL/GenBank/DDBJ whole genome shotgun (WGS) entry which is preliminary data.</text>
</comment>
<feature type="region of interest" description="Disordered" evidence="1">
    <location>
        <begin position="262"/>
        <end position="285"/>
    </location>
</feature>
<reference evidence="3" key="1">
    <citation type="journal article" date="2019" name="Int. J. Syst. Evol. Microbiol.">
        <title>The Global Catalogue of Microorganisms (GCM) 10K type strain sequencing project: providing services to taxonomists for standard genome sequencing and annotation.</title>
        <authorList>
            <consortium name="The Broad Institute Genomics Platform"/>
            <consortium name="The Broad Institute Genome Sequencing Center for Infectious Disease"/>
            <person name="Wu L."/>
            <person name="Ma J."/>
        </authorList>
    </citation>
    <scope>NUCLEOTIDE SEQUENCE [LARGE SCALE GENOMIC DNA]</scope>
    <source>
        <strain evidence="3">CCM 7327</strain>
    </source>
</reference>
<gene>
    <name evidence="2" type="ORF">GCM10019071_32190</name>
</gene>
<dbReference type="RefSeq" id="WP_130030153.1">
    <property type="nucleotide sequence ID" value="NZ_BMDU01000008.1"/>
</dbReference>
<keyword evidence="3" id="KW-1185">Reference proteome</keyword>
<evidence type="ECO:0000313" key="3">
    <source>
        <dbReference type="Proteomes" id="UP000628109"/>
    </source>
</evidence>